<accession>A0ABS0DMB8</accession>
<proteinExistence type="inferred from homology"/>
<evidence type="ECO:0000256" key="4">
    <source>
        <dbReference type="ARBA" id="ARBA00022679"/>
    </source>
</evidence>
<dbReference type="PANTHER" id="PTHR10344:SF4">
    <property type="entry name" value="UMP-CMP KINASE 2, MITOCHONDRIAL"/>
    <property type="match status" value="1"/>
</dbReference>
<keyword evidence="6 11" id="KW-0547">Nucleotide-binding</keyword>
<evidence type="ECO:0000259" key="12">
    <source>
        <dbReference type="Pfam" id="PF02223"/>
    </source>
</evidence>
<name>A0ABS0DMB8_9GAMM</name>
<sequence length="213" mass="23437">MKSNFIVIEGLEGAGKTTAHDVVVNALHEHGVEDIVFTREPGGTPLAEKLRDLFKRGVDGEKPTVKAEVLMLYAARVQLVETVILPALARGAWVVGDRHDLSSQAYQGGGRGIDASLMSSLRDTVLGDFRPDLTLYLDLPPAIGLQRARARGELDRIEQEALPFFERTRARYLELAAEDPRIKTIDASQSIEQVTASIELTLKNWFDEQGNAS</sequence>
<gene>
    <name evidence="11" type="primary">tmk</name>
    <name evidence="13" type="ORF">IV431_05765</name>
</gene>
<dbReference type="InterPro" id="IPR027417">
    <property type="entry name" value="P-loop_NTPase"/>
</dbReference>
<protein>
    <recommendedName>
        <fullName evidence="3 11">Thymidylate kinase</fullName>
        <ecNumber evidence="2 11">2.7.4.9</ecNumber>
    </recommendedName>
    <alternativeName>
        <fullName evidence="9 11">dTMP kinase</fullName>
    </alternativeName>
</protein>
<feature type="binding site" evidence="11">
    <location>
        <begin position="10"/>
        <end position="17"/>
    </location>
    <ligand>
        <name>ATP</name>
        <dbReference type="ChEBI" id="CHEBI:30616"/>
    </ligand>
</feature>
<dbReference type="EC" id="2.7.4.9" evidence="2 11"/>
<comment type="similarity">
    <text evidence="1 11">Belongs to the thymidylate kinase family.</text>
</comment>
<feature type="domain" description="Thymidylate kinase-like" evidence="12">
    <location>
        <begin position="8"/>
        <end position="198"/>
    </location>
</feature>
<dbReference type="EMBL" id="JADOBH010000001">
    <property type="protein sequence ID" value="MBF7955054.1"/>
    <property type="molecule type" value="Genomic_DNA"/>
</dbReference>
<comment type="function">
    <text evidence="11">Phosphorylation of dTMP to form dTDP in both de novo and salvage pathways of dTTP synthesis.</text>
</comment>
<dbReference type="Pfam" id="PF02223">
    <property type="entry name" value="Thymidylate_kin"/>
    <property type="match status" value="1"/>
</dbReference>
<dbReference type="NCBIfam" id="TIGR00041">
    <property type="entry name" value="DTMP_kinase"/>
    <property type="match status" value="1"/>
</dbReference>
<dbReference type="InterPro" id="IPR018095">
    <property type="entry name" value="Thymidylate_kin_CS"/>
</dbReference>
<keyword evidence="7 11" id="KW-0418">Kinase</keyword>
<dbReference type="GO" id="GO:0004798">
    <property type="term" value="F:dTMP kinase activity"/>
    <property type="evidence" value="ECO:0007669"/>
    <property type="project" value="UniProtKB-EC"/>
</dbReference>
<evidence type="ECO:0000256" key="2">
    <source>
        <dbReference type="ARBA" id="ARBA00012980"/>
    </source>
</evidence>
<dbReference type="PANTHER" id="PTHR10344">
    <property type="entry name" value="THYMIDYLATE KINASE"/>
    <property type="match status" value="1"/>
</dbReference>
<keyword evidence="5 11" id="KW-0545">Nucleotide biosynthesis</keyword>
<evidence type="ECO:0000313" key="13">
    <source>
        <dbReference type="EMBL" id="MBF7955054.1"/>
    </source>
</evidence>
<dbReference type="Gene3D" id="3.40.50.300">
    <property type="entry name" value="P-loop containing nucleotide triphosphate hydrolases"/>
    <property type="match status" value="1"/>
</dbReference>
<evidence type="ECO:0000256" key="8">
    <source>
        <dbReference type="ARBA" id="ARBA00022840"/>
    </source>
</evidence>
<evidence type="ECO:0000256" key="5">
    <source>
        <dbReference type="ARBA" id="ARBA00022727"/>
    </source>
</evidence>
<dbReference type="PROSITE" id="PS01331">
    <property type="entry name" value="THYMIDYLATE_KINASE"/>
    <property type="match status" value="1"/>
</dbReference>
<organism evidence="13 14">
    <name type="scientific">Rahnella victoriana</name>
    <dbReference type="NCBI Taxonomy" id="1510570"/>
    <lineage>
        <taxon>Bacteria</taxon>
        <taxon>Pseudomonadati</taxon>
        <taxon>Pseudomonadota</taxon>
        <taxon>Gammaproteobacteria</taxon>
        <taxon>Enterobacterales</taxon>
        <taxon>Yersiniaceae</taxon>
        <taxon>Rahnella</taxon>
    </lineage>
</organism>
<comment type="caution">
    <text evidence="13">The sequence shown here is derived from an EMBL/GenBank/DDBJ whole genome shotgun (WGS) entry which is preliminary data.</text>
</comment>
<dbReference type="SUPFAM" id="SSF52540">
    <property type="entry name" value="P-loop containing nucleoside triphosphate hydrolases"/>
    <property type="match status" value="1"/>
</dbReference>
<dbReference type="HAMAP" id="MF_00165">
    <property type="entry name" value="Thymidylate_kinase"/>
    <property type="match status" value="1"/>
</dbReference>
<evidence type="ECO:0000256" key="6">
    <source>
        <dbReference type="ARBA" id="ARBA00022741"/>
    </source>
</evidence>
<evidence type="ECO:0000256" key="7">
    <source>
        <dbReference type="ARBA" id="ARBA00022777"/>
    </source>
</evidence>
<dbReference type="Proteomes" id="UP000600307">
    <property type="component" value="Unassembled WGS sequence"/>
</dbReference>
<dbReference type="CDD" id="cd01672">
    <property type="entry name" value="TMPK"/>
    <property type="match status" value="1"/>
</dbReference>
<evidence type="ECO:0000256" key="3">
    <source>
        <dbReference type="ARBA" id="ARBA00017144"/>
    </source>
</evidence>
<evidence type="ECO:0000256" key="1">
    <source>
        <dbReference type="ARBA" id="ARBA00009776"/>
    </source>
</evidence>
<evidence type="ECO:0000256" key="10">
    <source>
        <dbReference type="ARBA" id="ARBA00048743"/>
    </source>
</evidence>
<dbReference type="RefSeq" id="WP_131692569.1">
    <property type="nucleotide sequence ID" value="NZ_CBCSED010000001.1"/>
</dbReference>
<evidence type="ECO:0000256" key="9">
    <source>
        <dbReference type="ARBA" id="ARBA00029962"/>
    </source>
</evidence>
<keyword evidence="14" id="KW-1185">Reference proteome</keyword>
<evidence type="ECO:0000313" key="14">
    <source>
        <dbReference type="Proteomes" id="UP000600307"/>
    </source>
</evidence>
<evidence type="ECO:0000256" key="11">
    <source>
        <dbReference type="HAMAP-Rule" id="MF_00165"/>
    </source>
</evidence>
<keyword evidence="8 11" id="KW-0067">ATP-binding</keyword>
<dbReference type="InterPro" id="IPR018094">
    <property type="entry name" value="Thymidylate_kinase"/>
</dbReference>
<dbReference type="InterPro" id="IPR039430">
    <property type="entry name" value="Thymidylate_kin-like_dom"/>
</dbReference>
<reference evidence="13 14" key="1">
    <citation type="submission" date="2020-11" db="EMBL/GenBank/DDBJ databases">
        <title>Taxonomic investigation of Rahnella spp.</title>
        <authorList>
            <person name="Lee S.D."/>
        </authorList>
    </citation>
    <scope>NUCLEOTIDE SEQUENCE [LARGE SCALE GENOMIC DNA]</scope>
    <source>
        <strain evidence="13 14">SAP-10</strain>
    </source>
</reference>
<keyword evidence="4 11" id="KW-0808">Transferase</keyword>
<comment type="catalytic activity">
    <reaction evidence="10 11">
        <text>dTMP + ATP = dTDP + ADP</text>
        <dbReference type="Rhea" id="RHEA:13517"/>
        <dbReference type="ChEBI" id="CHEBI:30616"/>
        <dbReference type="ChEBI" id="CHEBI:58369"/>
        <dbReference type="ChEBI" id="CHEBI:63528"/>
        <dbReference type="ChEBI" id="CHEBI:456216"/>
        <dbReference type="EC" id="2.7.4.9"/>
    </reaction>
</comment>